<sequence>MRYEFSPEFTSYEIQELYPRRYLTHGSKEARKVVAQEGQRVLPKEDNFQPNQGHAIVHFLDQKSDIPKAMKMSKNVGQNTLIRSKGKQEQAIVQVKAKVLKNLHPTEMTPRENLLMDQKDKQSKLFKEAKPITKVSNQGIPYESHMLTELTRADPEHELNQNPHHKWKPKSEQRIVQVPKPEETKVGTSQIKNKKFLRPELTLRISQKEHENRAGVSKEGCKEESFKEIPSDNLLLLGESTPKMYIQFRGRNFIKGQGMMRSSNQQLDQSVTKPSKPATMEIPATEVQYKENISTTRRFPNPSSCEYQPLEVDFSPTMKRPSPESNMSFKFNVVYFQCVHTIYLQGKSSSAYGKGATAIFFIKAIQRHIMKTS</sequence>
<dbReference type="AlphaFoldDB" id="A0A8S9LCT5"/>
<dbReference type="EMBL" id="QGKY02000094">
    <property type="protein sequence ID" value="KAF2603979.1"/>
    <property type="molecule type" value="Genomic_DNA"/>
</dbReference>
<gene>
    <name evidence="1" type="ORF">F2Q68_00025003</name>
    <name evidence="2" type="ORF">F2Q70_00025591</name>
</gene>
<proteinExistence type="predicted"/>
<dbReference type="EMBL" id="QGKW02001911">
    <property type="protein sequence ID" value="KAF2568508.1"/>
    <property type="molecule type" value="Genomic_DNA"/>
</dbReference>
<reference evidence="2" key="1">
    <citation type="submission" date="2019-12" db="EMBL/GenBank/DDBJ databases">
        <title>Genome sequencing and annotation of Brassica cretica.</title>
        <authorList>
            <person name="Studholme D.J."/>
            <person name="Sarris P.F."/>
        </authorList>
    </citation>
    <scope>NUCLEOTIDE SEQUENCE</scope>
    <source>
        <strain evidence="1">PFS-001/15</strain>
        <strain evidence="2">PFS-102/07</strain>
        <tissue evidence="2">Leaf</tissue>
    </source>
</reference>
<accession>A0A8S9LCT5</accession>
<evidence type="ECO:0000313" key="1">
    <source>
        <dbReference type="EMBL" id="KAF2568508.1"/>
    </source>
</evidence>
<evidence type="ECO:0000313" key="2">
    <source>
        <dbReference type="EMBL" id="KAF2603979.1"/>
    </source>
</evidence>
<protein>
    <submittedName>
        <fullName evidence="2">Uncharacterized protein</fullName>
    </submittedName>
</protein>
<organism evidence="2">
    <name type="scientific">Brassica cretica</name>
    <name type="common">Mustard</name>
    <dbReference type="NCBI Taxonomy" id="69181"/>
    <lineage>
        <taxon>Eukaryota</taxon>
        <taxon>Viridiplantae</taxon>
        <taxon>Streptophyta</taxon>
        <taxon>Embryophyta</taxon>
        <taxon>Tracheophyta</taxon>
        <taxon>Spermatophyta</taxon>
        <taxon>Magnoliopsida</taxon>
        <taxon>eudicotyledons</taxon>
        <taxon>Gunneridae</taxon>
        <taxon>Pentapetalae</taxon>
        <taxon>rosids</taxon>
        <taxon>malvids</taxon>
        <taxon>Brassicales</taxon>
        <taxon>Brassicaceae</taxon>
        <taxon>Brassiceae</taxon>
        <taxon>Brassica</taxon>
    </lineage>
</organism>
<comment type="caution">
    <text evidence="2">The sequence shown here is derived from an EMBL/GenBank/DDBJ whole genome shotgun (WGS) entry which is preliminary data.</text>
</comment>
<name>A0A8S9LCT5_BRACR</name>
<dbReference type="Proteomes" id="UP000712281">
    <property type="component" value="Unassembled WGS sequence"/>
</dbReference>